<keyword evidence="2" id="KW-0810">Translation regulation</keyword>
<organism evidence="3 4">
    <name type="scientific">Nibrella saemangeumensis</name>
    <dbReference type="NCBI Taxonomy" id="1084526"/>
    <lineage>
        <taxon>Bacteria</taxon>
        <taxon>Pseudomonadati</taxon>
        <taxon>Bacteroidota</taxon>
        <taxon>Cytophagia</taxon>
        <taxon>Cytophagales</taxon>
        <taxon>Spirosomataceae</taxon>
        <taxon>Nibrella</taxon>
    </lineage>
</organism>
<dbReference type="PANTHER" id="PTHR21043:SF0">
    <property type="entry name" value="MITOCHONDRIAL ASSEMBLY OF RIBOSOMAL LARGE SUBUNIT PROTEIN 1"/>
    <property type="match status" value="1"/>
</dbReference>
<comment type="subcellular location">
    <subcellularLocation>
        <location evidence="2">Cytoplasm</location>
    </subcellularLocation>
</comment>
<evidence type="ECO:0000313" key="3">
    <source>
        <dbReference type="EMBL" id="GAA4457454.1"/>
    </source>
</evidence>
<reference evidence="4" key="1">
    <citation type="journal article" date="2019" name="Int. J. Syst. Evol. Microbiol.">
        <title>The Global Catalogue of Microorganisms (GCM) 10K type strain sequencing project: providing services to taxonomists for standard genome sequencing and annotation.</title>
        <authorList>
            <consortium name="The Broad Institute Genomics Platform"/>
            <consortium name="The Broad Institute Genome Sequencing Center for Infectious Disease"/>
            <person name="Wu L."/>
            <person name="Ma J."/>
        </authorList>
    </citation>
    <scope>NUCLEOTIDE SEQUENCE [LARGE SCALE GENOMIC DNA]</scope>
    <source>
        <strain evidence="4">JCM 17927</strain>
    </source>
</reference>
<dbReference type="InterPro" id="IPR004394">
    <property type="entry name" value="Iojap/RsfS/C7orf30"/>
</dbReference>
<dbReference type="EMBL" id="BAABHD010000029">
    <property type="protein sequence ID" value="GAA4457454.1"/>
    <property type="molecule type" value="Genomic_DNA"/>
</dbReference>
<evidence type="ECO:0000256" key="2">
    <source>
        <dbReference type="HAMAP-Rule" id="MF_01477"/>
    </source>
</evidence>
<keyword evidence="2" id="KW-0678">Repressor</keyword>
<comment type="subunit">
    <text evidence="2">Interacts with ribosomal protein uL14 (rplN).</text>
</comment>
<protein>
    <recommendedName>
        <fullName evidence="2">Ribosomal silencing factor RsfS</fullName>
    </recommendedName>
</protein>
<keyword evidence="2" id="KW-0963">Cytoplasm</keyword>
<comment type="function">
    <text evidence="2">Functions as a ribosomal silencing factor. Interacts with ribosomal protein uL14 (rplN), blocking formation of intersubunit bridge B8. Prevents association of the 30S and 50S ribosomal subunits and the formation of functional ribosomes, thus repressing translation.</text>
</comment>
<comment type="similarity">
    <text evidence="1 2">Belongs to the Iojap/RsfS family.</text>
</comment>
<gene>
    <name evidence="2 3" type="primary">rsfS</name>
    <name evidence="3" type="ORF">GCM10023189_28160</name>
</gene>
<dbReference type="InterPro" id="IPR043519">
    <property type="entry name" value="NT_sf"/>
</dbReference>
<sequence length="137" mass="15724">MRINNAVETARQEITAEELRNLVVRGMLEKKAQDVVVMDLRGVKNAITDFFVICSGNSDTQIDAIASSVEEEVYKAIHLNPWHREGKLNREWILLDYVDVVAHVFKKDRRAFYDLEQLWGDAEIQHIDEEPIASSAL</sequence>
<comment type="caution">
    <text evidence="3">The sequence shown here is derived from an EMBL/GenBank/DDBJ whole genome shotgun (WGS) entry which is preliminary data.</text>
</comment>
<keyword evidence="4" id="KW-1185">Reference proteome</keyword>
<proteinExistence type="inferred from homology"/>
<dbReference type="SUPFAM" id="SSF81301">
    <property type="entry name" value="Nucleotidyltransferase"/>
    <property type="match status" value="1"/>
</dbReference>
<dbReference type="HAMAP" id="MF_01477">
    <property type="entry name" value="Iojap_RsfS"/>
    <property type="match status" value="1"/>
</dbReference>
<name>A0ABP8N0S1_9BACT</name>
<dbReference type="RefSeq" id="WP_345244489.1">
    <property type="nucleotide sequence ID" value="NZ_BAABHD010000029.1"/>
</dbReference>
<dbReference type="Pfam" id="PF02410">
    <property type="entry name" value="RsfS"/>
    <property type="match status" value="1"/>
</dbReference>
<dbReference type="Gene3D" id="3.30.460.10">
    <property type="entry name" value="Beta Polymerase, domain 2"/>
    <property type="match status" value="1"/>
</dbReference>
<dbReference type="Proteomes" id="UP001501175">
    <property type="component" value="Unassembled WGS sequence"/>
</dbReference>
<accession>A0ABP8N0S1</accession>
<dbReference type="PANTHER" id="PTHR21043">
    <property type="entry name" value="IOJAP SUPERFAMILY ORTHOLOG"/>
    <property type="match status" value="1"/>
</dbReference>
<dbReference type="NCBIfam" id="TIGR00090">
    <property type="entry name" value="rsfS_iojap_ybeB"/>
    <property type="match status" value="1"/>
</dbReference>
<evidence type="ECO:0000256" key="1">
    <source>
        <dbReference type="ARBA" id="ARBA00010574"/>
    </source>
</evidence>
<evidence type="ECO:0000313" key="4">
    <source>
        <dbReference type="Proteomes" id="UP001501175"/>
    </source>
</evidence>